<keyword evidence="4" id="KW-1185">Reference proteome</keyword>
<feature type="region of interest" description="Disordered" evidence="1">
    <location>
        <begin position="49"/>
        <end position="89"/>
    </location>
</feature>
<proteinExistence type="predicted"/>
<keyword evidence="2" id="KW-1133">Transmembrane helix</keyword>
<evidence type="ECO:0000256" key="2">
    <source>
        <dbReference type="SAM" id="Phobius"/>
    </source>
</evidence>
<keyword evidence="2" id="KW-0472">Membrane</keyword>
<protein>
    <recommendedName>
        <fullName evidence="5">Alanine and proline-rich secreted protein Apa</fullName>
    </recommendedName>
</protein>
<gene>
    <name evidence="3" type="ORF">Aru02nite_52590</name>
</gene>
<keyword evidence="2" id="KW-0812">Transmembrane</keyword>
<evidence type="ECO:0000313" key="4">
    <source>
        <dbReference type="Proteomes" id="UP000612808"/>
    </source>
</evidence>
<evidence type="ECO:0008006" key="5">
    <source>
        <dbReference type="Google" id="ProtNLM"/>
    </source>
</evidence>
<feature type="compositionally biased region" description="Low complexity" evidence="1">
    <location>
        <begin position="56"/>
        <end position="79"/>
    </location>
</feature>
<dbReference type="AlphaFoldDB" id="A0A8J3J471"/>
<evidence type="ECO:0000256" key="1">
    <source>
        <dbReference type="SAM" id="MobiDB-lite"/>
    </source>
</evidence>
<sequence>MGAQPMYQPPGFPPPTPKKRSPLPFVLGGVALVLVVGIVVGVVVFASKGGKKPAADDSASPRTSSSASASPTPSSSPSSVPGDGVQGDKIVDQATGWGYTMAKSPWKNEVNPHAKEIEGAVGQSVEISSNVYATMQLGQLADSFGYSGPADLKQTKSDLATAMLKQYYGDGAKVDTSQKHVDEQLTQYGHKAWLWAFEVKYTDNGKSTGEYVVLAVLDAGGGKAGAFWGSVPDGHDDLKKQMVDGASSLKPTS</sequence>
<comment type="caution">
    <text evidence="3">The sequence shown here is derived from an EMBL/GenBank/DDBJ whole genome shotgun (WGS) entry which is preliminary data.</text>
</comment>
<name>A0A8J3J471_9ACTN</name>
<reference evidence="3" key="1">
    <citation type="submission" date="2021-01" db="EMBL/GenBank/DDBJ databases">
        <title>Whole genome shotgun sequence of Actinocatenispora rupis NBRC 107355.</title>
        <authorList>
            <person name="Komaki H."/>
            <person name="Tamura T."/>
        </authorList>
    </citation>
    <scope>NUCLEOTIDE SEQUENCE</scope>
    <source>
        <strain evidence="3">NBRC 107355</strain>
    </source>
</reference>
<dbReference type="EMBL" id="BOMB01000031">
    <property type="protein sequence ID" value="GID14370.1"/>
    <property type="molecule type" value="Genomic_DNA"/>
</dbReference>
<feature type="transmembrane region" description="Helical" evidence="2">
    <location>
        <begin position="23"/>
        <end position="46"/>
    </location>
</feature>
<dbReference type="Proteomes" id="UP000612808">
    <property type="component" value="Unassembled WGS sequence"/>
</dbReference>
<accession>A0A8J3J471</accession>
<evidence type="ECO:0000313" key="3">
    <source>
        <dbReference type="EMBL" id="GID14370.1"/>
    </source>
</evidence>
<organism evidence="3 4">
    <name type="scientific">Actinocatenispora rupis</name>
    <dbReference type="NCBI Taxonomy" id="519421"/>
    <lineage>
        <taxon>Bacteria</taxon>
        <taxon>Bacillati</taxon>
        <taxon>Actinomycetota</taxon>
        <taxon>Actinomycetes</taxon>
        <taxon>Micromonosporales</taxon>
        <taxon>Micromonosporaceae</taxon>
        <taxon>Actinocatenispora</taxon>
    </lineage>
</organism>